<dbReference type="OrthoDB" id="2267458at2759"/>
<evidence type="ECO:0000313" key="3">
    <source>
        <dbReference type="Proteomes" id="UP000252139"/>
    </source>
</evidence>
<accession>A0A367IX70</accession>
<sequence>MMSTTNVVEPRFSYPKFRDTHTTTSQEETKSEIDNSIYQLLSLYLNDNGTAVKTRRHHHGRSMYIPLQHKNWLGESLNTNQDVLERNTLLNSKRCIINEPERKKGKPRKSVSFNDTVTMISQDNTMFTFELKIDNSQEEEEIFVDAVETLNMA</sequence>
<feature type="region of interest" description="Disordered" evidence="1">
    <location>
        <begin position="1"/>
        <end position="31"/>
    </location>
</feature>
<keyword evidence="3" id="KW-1185">Reference proteome</keyword>
<proteinExistence type="predicted"/>
<protein>
    <submittedName>
        <fullName evidence="2">Uncharacterized protein</fullName>
    </submittedName>
</protein>
<dbReference type="AlphaFoldDB" id="A0A367IX70"/>
<name>A0A367IX70_RHIAZ</name>
<dbReference type="EMBL" id="PJQL01003071">
    <property type="protein sequence ID" value="RCH82293.1"/>
    <property type="molecule type" value="Genomic_DNA"/>
</dbReference>
<comment type="caution">
    <text evidence="2">The sequence shown here is derived from an EMBL/GenBank/DDBJ whole genome shotgun (WGS) entry which is preliminary data.</text>
</comment>
<reference evidence="2 3" key="1">
    <citation type="journal article" date="2018" name="G3 (Bethesda)">
        <title>Phylogenetic and Phylogenomic Definition of Rhizopus Species.</title>
        <authorList>
            <person name="Gryganskyi A.P."/>
            <person name="Golan J."/>
            <person name="Dolatabadi S."/>
            <person name="Mondo S."/>
            <person name="Robb S."/>
            <person name="Idnurm A."/>
            <person name="Muszewska A."/>
            <person name="Steczkiewicz K."/>
            <person name="Masonjones S."/>
            <person name="Liao H.L."/>
            <person name="Gajdeczka M.T."/>
            <person name="Anike F."/>
            <person name="Vuek A."/>
            <person name="Anishchenko I.M."/>
            <person name="Voigt K."/>
            <person name="de Hoog G.S."/>
            <person name="Smith M.E."/>
            <person name="Heitman J."/>
            <person name="Vilgalys R."/>
            <person name="Stajich J.E."/>
        </authorList>
    </citation>
    <scope>NUCLEOTIDE SEQUENCE [LARGE SCALE GENOMIC DNA]</scope>
    <source>
        <strain evidence="2 3">CBS 357.93</strain>
    </source>
</reference>
<gene>
    <name evidence="2" type="ORF">CU097_004544</name>
</gene>
<feature type="compositionally biased region" description="Basic and acidic residues" evidence="1">
    <location>
        <begin position="16"/>
        <end position="31"/>
    </location>
</feature>
<evidence type="ECO:0000313" key="2">
    <source>
        <dbReference type="EMBL" id="RCH82293.1"/>
    </source>
</evidence>
<dbReference type="Proteomes" id="UP000252139">
    <property type="component" value="Unassembled WGS sequence"/>
</dbReference>
<evidence type="ECO:0000256" key="1">
    <source>
        <dbReference type="SAM" id="MobiDB-lite"/>
    </source>
</evidence>
<organism evidence="2 3">
    <name type="scientific">Rhizopus azygosporus</name>
    <name type="common">Rhizopus microsporus var. azygosporus</name>
    <dbReference type="NCBI Taxonomy" id="86630"/>
    <lineage>
        <taxon>Eukaryota</taxon>
        <taxon>Fungi</taxon>
        <taxon>Fungi incertae sedis</taxon>
        <taxon>Mucoromycota</taxon>
        <taxon>Mucoromycotina</taxon>
        <taxon>Mucoromycetes</taxon>
        <taxon>Mucorales</taxon>
        <taxon>Mucorineae</taxon>
        <taxon>Rhizopodaceae</taxon>
        <taxon>Rhizopus</taxon>
    </lineage>
</organism>